<dbReference type="EMBL" id="JACBKZ010000001">
    <property type="protein sequence ID" value="KAF5962148.1"/>
    <property type="molecule type" value="Genomic_DNA"/>
</dbReference>
<evidence type="ECO:0000259" key="2">
    <source>
        <dbReference type="Pfam" id="PF13249"/>
    </source>
</evidence>
<evidence type="ECO:0000313" key="4">
    <source>
        <dbReference type="Proteomes" id="UP000593564"/>
    </source>
</evidence>
<keyword evidence="4" id="KW-1185">Reference proteome</keyword>
<dbReference type="InterPro" id="IPR008930">
    <property type="entry name" value="Terpenoid_cyclase/PrenylTrfase"/>
</dbReference>
<sequence length="389" mass="44390">MRLGEKEEVTCEAATTALRKAVRLNRAIQASDGHWAAENAGPMFFTPPLIIILHISGAINTILTAEHKMELLRYIYLHQNDDGGWGFYIGGHSIMFGSVLSYIALRLLGEGLDDGEDGAMTKARKWILDNGDQTKAWRKGVQQVKRYGLSGEAMTSAKNEASASRSNSIHVQNAAKMWRYCRETYMPMSYLYGRKYHGPITDLVKSLRQEIHTKPYEEIDWNKARHDCCKSLQMMCWWAENPDGDEFKHHLARVPDYLWLAEDGMKMQSFGSQIWDTTLATQAIIASNMPDEYGDSLRKAHFYIKESQIKENPTGDFTSMYRHFTKGGWTFSDRDHGWAVSDCTAESLKCLLILSQMPLEIVGEKANIERLYDAVNVLLYLQVQHTYHI</sequence>
<dbReference type="InterPro" id="IPR018333">
    <property type="entry name" value="Squalene_cyclase"/>
</dbReference>
<feature type="domain" description="Squalene cyclase N-terminal" evidence="2">
    <location>
        <begin position="20"/>
        <end position="134"/>
    </location>
</feature>
<name>A0A7J7ID86_CAMSI</name>
<dbReference type="AlphaFoldDB" id="A0A7J7ID86"/>
<dbReference type="GO" id="GO:0005811">
    <property type="term" value="C:lipid droplet"/>
    <property type="evidence" value="ECO:0007669"/>
    <property type="project" value="InterPro"/>
</dbReference>
<protein>
    <recommendedName>
        <fullName evidence="2">Squalene cyclase N-terminal domain-containing protein</fullName>
    </recommendedName>
</protein>
<feature type="transmembrane region" description="Helical" evidence="1">
    <location>
        <begin position="44"/>
        <end position="65"/>
    </location>
</feature>
<dbReference type="GO" id="GO:0016104">
    <property type="term" value="P:triterpenoid biosynthetic process"/>
    <property type="evidence" value="ECO:0007669"/>
    <property type="project" value="InterPro"/>
</dbReference>
<dbReference type="PANTHER" id="PTHR11764">
    <property type="entry name" value="TERPENE CYCLASE/MUTASE FAMILY MEMBER"/>
    <property type="match status" value="1"/>
</dbReference>
<keyword evidence="1" id="KW-1133">Transmembrane helix</keyword>
<evidence type="ECO:0000313" key="3">
    <source>
        <dbReference type="EMBL" id="KAF5962148.1"/>
    </source>
</evidence>
<feature type="transmembrane region" description="Helical" evidence="1">
    <location>
        <begin position="85"/>
        <end position="105"/>
    </location>
</feature>
<dbReference type="Gene3D" id="1.50.10.20">
    <property type="match status" value="2"/>
</dbReference>
<keyword evidence="1" id="KW-0812">Transmembrane</keyword>
<dbReference type="SUPFAM" id="SSF48239">
    <property type="entry name" value="Terpenoid cyclases/Protein prenyltransferases"/>
    <property type="match status" value="2"/>
</dbReference>
<keyword evidence="1" id="KW-0472">Membrane</keyword>
<gene>
    <name evidence="3" type="ORF">HYC85_003357</name>
</gene>
<dbReference type="Proteomes" id="UP000593564">
    <property type="component" value="Unassembled WGS sequence"/>
</dbReference>
<comment type="caution">
    <text evidence="3">The sequence shown here is derived from an EMBL/GenBank/DDBJ whole genome shotgun (WGS) entry which is preliminary data.</text>
</comment>
<dbReference type="GO" id="GO:0042300">
    <property type="term" value="F:beta-amyrin synthase activity"/>
    <property type="evidence" value="ECO:0007669"/>
    <property type="project" value="TreeGrafter"/>
</dbReference>
<evidence type="ECO:0000256" key="1">
    <source>
        <dbReference type="SAM" id="Phobius"/>
    </source>
</evidence>
<reference evidence="4" key="1">
    <citation type="journal article" date="2020" name="Nat. Commun.">
        <title>Genome assembly of wild tea tree DASZ reveals pedigree and selection history of tea varieties.</title>
        <authorList>
            <person name="Zhang W."/>
            <person name="Zhang Y."/>
            <person name="Qiu H."/>
            <person name="Guo Y."/>
            <person name="Wan H."/>
            <person name="Zhang X."/>
            <person name="Scossa F."/>
            <person name="Alseekh S."/>
            <person name="Zhang Q."/>
            <person name="Wang P."/>
            <person name="Xu L."/>
            <person name="Schmidt M.H."/>
            <person name="Jia X."/>
            <person name="Li D."/>
            <person name="Zhu A."/>
            <person name="Guo F."/>
            <person name="Chen W."/>
            <person name="Ni D."/>
            <person name="Usadel B."/>
            <person name="Fernie A.R."/>
            <person name="Wen W."/>
        </authorList>
    </citation>
    <scope>NUCLEOTIDE SEQUENCE [LARGE SCALE GENOMIC DNA]</scope>
    <source>
        <strain evidence="4">cv. G240</strain>
    </source>
</reference>
<dbReference type="PANTHER" id="PTHR11764:SF71">
    <property type="entry name" value="TERPENE CYCLASE_MUTASE FAMILY MEMBER"/>
    <property type="match status" value="1"/>
</dbReference>
<reference evidence="3 4" key="2">
    <citation type="submission" date="2020-07" db="EMBL/GenBank/DDBJ databases">
        <title>Genome assembly of wild tea tree DASZ reveals pedigree and selection history of tea varieties.</title>
        <authorList>
            <person name="Zhang W."/>
        </authorList>
    </citation>
    <scope>NUCLEOTIDE SEQUENCE [LARGE SCALE GENOMIC DNA]</scope>
    <source>
        <strain evidence="4">cv. G240</strain>
        <tissue evidence="3">Leaf</tissue>
    </source>
</reference>
<dbReference type="InterPro" id="IPR032697">
    <property type="entry name" value="SQ_cyclase_N"/>
</dbReference>
<proteinExistence type="predicted"/>
<dbReference type="Pfam" id="PF13249">
    <property type="entry name" value="SQHop_cyclase_N"/>
    <property type="match status" value="1"/>
</dbReference>
<accession>A0A7J7ID86</accession>
<organism evidence="3 4">
    <name type="scientific">Camellia sinensis</name>
    <name type="common">Tea plant</name>
    <name type="synonym">Thea sinensis</name>
    <dbReference type="NCBI Taxonomy" id="4442"/>
    <lineage>
        <taxon>Eukaryota</taxon>
        <taxon>Viridiplantae</taxon>
        <taxon>Streptophyta</taxon>
        <taxon>Embryophyta</taxon>
        <taxon>Tracheophyta</taxon>
        <taxon>Spermatophyta</taxon>
        <taxon>Magnoliopsida</taxon>
        <taxon>eudicotyledons</taxon>
        <taxon>Gunneridae</taxon>
        <taxon>Pentapetalae</taxon>
        <taxon>asterids</taxon>
        <taxon>Ericales</taxon>
        <taxon>Theaceae</taxon>
        <taxon>Camellia</taxon>
    </lineage>
</organism>